<evidence type="ECO:0000256" key="1">
    <source>
        <dbReference type="SAM" id="SignalP"/>
    </source>
</evidence>
<keyword evidence="1" id="KW-0732">Signal</keyword>
<gene>
    <name evidence="3" type="ORF">PPYR_00910</name>
</gene>
<evidence type="ECO:0000313" key="4">
    <source>
        <dbReference type="Proteomes" id="UP000327044"/>
    </source>
</evidence>
<name>A0A1Y1LK77_PHOPY</name>
<reference evidence="2" key="1">
    <citation type="journal article" date="2016" name="Sci. Rep.">
        <title>Molecular characterization of firefly nuptial gifts: a multi-omics approach sheds light on postcopulatory sexual selection.</title>
        <authorList>
            <person name="Al-Wathiqui N."/>
            <person name="Fallon T.R."/>
            <person name="South A."/>
            <person name="Weng J.K."/>
            <person name="Lewis S.M."/>
        </authorList>
    </citation>
    <scope>NUCLEOTIDE SEQUENCE</scope>
</reference>
<dbReference type="SMART" id="SM00708">
    <property type="entry name" value="PhBP"/>
    <property type="match status" value="1"/>
</dbReference>
<dbReference type="Gene3D" id="1.10.238.20">
    <property type="entry name" value="Pheromone/general odorant binding protein domain"/>
    <property type="match status" value="1"/>
</dbReference>
<dbReference type="AlphaFoldDB" id="A0A1Y1LK77"/>
<dbReference type="InParanoid" id="A0A1Y1LK77"/>
<dbReference type="CDD" id="cd23992">
    <property type="entry name" value="PBP_GOBP"/>
    <property type="match status" value="1"/>
</dbReference>
<dbReference type="SUPFAM" id="SSF47565">
    <property type="entry name" value="Insect pheromone/odorant-binding proteins"/>
    <property type="match status" value="1"/>
</dbReference>
<reference evidence="3 4" key="2">
    <citation type="journal article" date="2018" name="Elife">
        <title>Firefly genomes illuminate parallel origins of bioluminescence in beetles.</title>
        <authorList>
            <person name="Fallon T.R."/>
            <person name="Lower S.E."/>
            <person name="Chang C.H."/>
            <person name="Bessho-Uehara M."/>
            <person name="Martin G.J."/>
            <person name="Bewick A.J."/>
            <person name="Behringer M."/>
            <person name="Debat H.J."/>
            <person name="Wong I."/>
            <person name="Day J.C."/>
            <person name="Suvorov A."/>
            <person name="Silva C.J."/>
            <person name="Stanger-Hall K.F."/>
            <person name="Hall D.W."/>
            <person name="Schmitz R.J."/>
            <person name="Nelson D.R."/>
            <person name="Lewis S.M."/>
            <person name="Shigenobu S."/>
            <person name="Bybee S.M."/>
            <person name="Larracuente A.M."/>
            <person name="Oba Y."/>
            <person name="Weng J.K."/>
        </authorList>
    </citation>
    <scope>NUCLEOTIDE SEQUENCE [LARGE SCALE GENOMIC DNA]</scope>
    <source>
        <strain evidence="3">1611_PpyrPB1</strain>
        <tissue evidence="3">Whole body</tissue>
    </source>
</reference>
<keyword evidence="4" id="KW-1185">Reference proteome</keyword>
<dbReference type="GO" id="GO:0005549">
    <property type="term" value="F:odorant binding"/>
    <property type="evidence" value="ECO:0007669"/>
    <property type="project" value="InterPro"/>
</dbReference>
<organism evidence="2">
    <name type="scientific">Photinus pyralis</name>
    <name type="common">Common eastern firefly</name>
    <name type="synonym">Lampyris pyralis</name>
    <dbReference type="NCBI Taxonomy" id="7054"/>
    <lineage>
        <taxon>Eukaryota</taxon>
        <taxon>Metazoa</taxon>
        <taxon>Ecdysozoa</taxon>
        <taxon>Arthropoda</taxon>
        <taxon>Hexapoda</taxon>
        <taxon>Insecta</taxon>
        <taxon>Pterygota</taxon>
        <taxon>Neoptera</taxon>
        <taxon>Endopterygota</taxon>
        <taxon>Coleoptera</taxon>
        <taxon>Polyphaga</taxon>
        <taxon>Elateriformia</taxon>
        <taxon>Elateroidea</taxon>
        <taxon>Lampyridae</taxon>
        <taxon>Lampyrinae</taxon>
        <taxon>Photinus</taxon>
    </lineage>
</organism>
<dbReference type="InterPro" id="IPR006170">
    <property type="entry name" value="PBP/GOBP"/>
</dbReference>
<dbReference type="Proteomes" id="UP000327044">
    <property type="component" value="Unassembled WGS sequence"/>
</dbReference>
<feature type="chain" id="PRO_5036029825" evidence="1">
    <location>
        <begin position="17"/>
        <end position="144"/>
    </location>
</feature>
<feature type="signal peptide" evidence="1">
    <location>
        <begin position="1"/>
        <end position="16"/>
    </location>
</feature>
<reference evidence="3" key="3">
    <citation type="submission" date="2019-08" db="EMBL/GenBank/DDBJ databases">
        <authorList>
            <consortium name="Photinus pyralis genome working group"/>
            <person name="Fallon T.R."/>
            <person name="Sander Lower S.E."/>
            <person name="Weng J.-K."/>
        </authorList>
    </citation>
    <scope>NUCLEOTIDE SEQUENCE</scope>
    <source>
        <strain evidence="3">1611_PpyrPB1</strain>
        <tissue evidence="3">Whole body</tissue>
    </source>
</reference>
<protein>
    <submittedName>
        <fullName evidence="2">Uncharacterized protein</fullName>
    </submittedName>
</protein>
<dbReference type="OrthoDB" id="6769569at2759"/>
<dbReference type="Pfam" id="PF01395">
    <property type="entry name" value="PBP_GOBP"/>
    <property type="match status" value="1"/>
</dbReference>
<evidence type="ECO:0000313" key="3">
    <source>
        <dbReference type="EMBL" id="KAB0803940.1"/>
    </source>
</evidence>
<accession>A0A1Y1LK77</accession>
<dbReference type="EMBL" id="GEZM01056259">
    <property type="protein sequence ID" value="JAV72750.1"/>
    <property type="molecule type" value="Transcribed_RNA"/>
</dbReference>
<dbReference type="EMBL" id="VVIM01000001">
    <property type="protein sequence ID" value="KAB0803940.1"/>
    <property type="molecule type" value="Genomic_DNA"/>
</dbReference>
<proteinExistence type="predicted"/>
<dbReference type="InterPro" id="IPR036728">
    <property type="entry name" value="PBP_GOBP_sf"/>
</dbReference>
<sequence length="144" mass="16273">MKLLCVAFAVVLGVSSKSFHANLGPEMACLKEQNLTLKDVFPYVHIVSDVNNEVVGRYLECVWKKWNILTSNGNVSGADIYKYLTNIYHNANLTENNKQEMRDASNKCAKVTDQSEWILANKVKNCIIKAVNEMPFLTQPKPHN</sequence>
<evidence type="ECO:0000313" key="2">
    <source>
        <dbReference type="EMBL" id="JAV72750.1"/>
    </source>
</evidence>